<proteinExistence type="predicted"/>
<dbReference type="EMBL" id="KY774314">
    <property type="protein sequence ID" value="ART30991.1"/>
    <property type="molecule type" value="Genomic_DNA"/>
</dbReference>
<geneLocation type="mitochondrion" evidence="1"/>
<dbReference type="AlphaFoldDB" id="A0A1Y0B0U3"/>
<reference evidence="1" key="1">
    <citation type="submission" date="2017-03" db="EMBL/GenBank/DDBJ databases">
        <title>The mitochondrial genome of the carnivorous plant Utricularia reniformis (Lentibulariaceae): structure, comparative analysis and evolutionary landmarks.</title>
        <authorList>
            <person name="Silva S.R."/>
            <person name="Alvarenga D.O."/>
            <person name="Michael T.P."/>
            <person name="Miranda V.F.O."/>
            <person name="Varani A.M."/>
        </authorList>
    </citation>
    <scope>NUCLEOTIDE SEQUENCE</scope>
</reference>
<sequence length="56" mass="6349">MASAVPYGSTQQVVQSKKHSMNEFLNSLNVSSKVERNGSKPFGSYYLVPFYLYLKK</sequence>
<accession>A0A1Y0B0U3</accession>
<evidence type="ECO:0000313" key="1">
    <source>
        <dbReference type="EMBL" id="ART30991.1"/>
    </source>
</evidence>
<keyword evidence="1" id="KW-0496">Mitochondrion</keyword>
<organism evidence="1">
    <name type="scientific">Utricularia reniformis</name>
    <dbReference type="NCBI Taxonomy" id="192314"/>
    <lineage>
        <taxon>Eukaryota</taxon>
        <taxon>Viridiplantae</taxon>
        <taxon>Streptophyta</taxon>
        <taxon>Embryophyta</taxon>
        <taxon>Tracheophyta</taxon>
        <taxon>Spermatophyta</taxon>
        <taxon>Magnoliopsida</taxon>
        <taxon>eudicotyledons</taxon>
        <taxon>Gunneridae</taxon>
        <taxon>Pentapetalae</taxon>
        <taxon>asterids</taxon>
        <taxon>lamiids</taxon>
        <taxon>Lamiales</taxon>
        <taxon>Lentibulariaceae</taxon>
        <taxon>Utricularia</taxon>
    </lineage>
</organism>
<gene>
    <name evidence="1" type="ORF">AEK19_MT0747</name>
</gene>
<protein>
    <submittedName>
        <fullName evidence="1">Uncharacterized protein</fullName>
    </submittedName>
</protein>
<name>A0A1Y0B0U3_9LAMI</name>